<dbReference type="Pfam" id="PF08890">
    <property type="entry name" value="Phage_TAC_5"/>
    <property type="match status" value="1"/>
</dbReference>
<proteinExistence type="predicted"/>
<name>A0ABM9CH41_9BACL</name>
<dbReference type="Proteomes" id="UP000838686">
    <property type="component" value="Unassembled WGS sequence"/>
</dbReference>
<gene>
    <name evidence="1" type="primary">yqbN</name>
    <name evidence="1" type="ORF">PAECIP111893_03514</name>
</gene>
<evidence type="ECO:0000313" key="1">
    <source>
        <dbReference type="EMBL" id="CAH1212283.1"/>
    </source>
</evidence>
<protein>
    <recommendedName>
        <fullName evidence="3">Phage portal protein</fullName>
    </recommendedName>
</protein>
<reference evidence="1" key="1">
    <citation type="submission" date="2022-01" db="EMBL/GenBank/DDBJ databases">
        <authorList>
            <person name="Criscuolo A."/>
        </authorList>
    </citation>
    <scope>NUCLEOTIDE SEQUENCE</scope>
    <source>
        <strain evidence="1">CIP111893</strain>
    </source>
</reference>
<evidence type="ECO:0000313" key="2">
    <source>
        <dbReference type="Proteomes" id="UP000838686"/>
    </source>
</evidence>
<accession>A0ABM9CH41</accession>
<dbReference type="Gene3D" id="3.30.2220.30">
    <property type="match status" value="1"/>
</dbReference>
<organism evidence="1 2">
    <name type="scientific">Paenibacillus plantiphilus</name>
    <dbReference type="NCBI Taxonomy" id="2905650"/>
    <lineage>
        <taxon>Bacteria</taxon>
        <taxon>Bacillati</taxon>
        <taxon>Bacillota</taxon>
        <taxon>Bacilli</taxon>
        <taxon>Bacillales</taxon>
        <taxon>Paenibacillaceae</taxon>
        <taxon>Paenibacillus</taxon>
    </lineage>
</organism>
<sequence length="140" mass="15604">MGDLSVFFAQYANAETTESFIVSERFKDQSGTPVPWKLRSMTEEENEQCRKSATRRVKGKGGVLVSETNPEEYLAKLVSASVVFPNLKDAELQQSYGVLGSETLLKKMLLPGEYASLLGKVQEMNGYDKNLNDLTDEVKN</sequence>
<evidence type="ECO:0008006" key="3">
    <source>
        <dbReference type="Google" id="ProtNLM"/>
    </source>
</evidence>
<dbReference type="RefSeq" id="WP_236343871.1">
    <property type="nucleotide sequence ID" value="NZ_CAKMMF010000020.1"/>
</dbReference>
<comment type="caution">
    <text evidence="1">The sequence shown here is derived from an EMBL/GenBank/DDBJ whole genome shotgun (WGS) entry which is preliminary data.</text>
</comment>
<keyword evidence="2" id="KW-1185">Reference proteome</keyword>
<dbReference type="InterPro" id="IPR038559">
    <property type="entry name" value="XkdN-like_sf"/>
</dbReference>
<dbReference type="EMBL" id="CAKMMF010000020">
    <property type="protein sequence ID" value="CAH1212283.1"/>
    <property type="molecule type" value="Genomic_DNA"/>
</dbReference>
<dbReference type="InterPro" id="IPR014986">
    <property type="entry name" value="XkdN-like"/>
</dbReference>